<dbReference type="PANTHER" id="PTHR43639">
    <property type="entry name" value="OXIDOREDUCTASE, SHORT-CHAIN DEHYDROGENASE/REDUCTASE FAMILY (AFU_ORTHOLOGUE AFUA_5G02870)"/>
    <property type="match status" value="1"/>
</dbReference>
<dbReference type="CDD" id="cd05233">
    <property type="entry name" value="SDR_c"/>
    <property type="match status" value="1"/>
</dbReference>
<name>A0ABY6CQ30_9BACT</name>
<evidence type="ECO:0000256" key="2">
    <source>
        <dbReference type="ARBA" id="ARBA00023002"/>
    </source>
</evidence>
<accession>A0ABY6CQ30</accession>
<keyword evidence="2" id="KW-0560">Oxidoreductase</keyword>
<dbReference type="Gene3D" id="3.40.50.720">
    <property type="entry name" value="NAD(P)-binding Rossmann-like Domain"/>
    <property type="match status" value="1"/>
</dbReference>
<dbReference type="Proteomes" id="UP001065174">
    <property type="component" value="Chromosome"/>
</dbReference>
<proteinExistence type="inferred from homology"/>
<organism evidence="3 4">
    <name type="scientific">Reichenbachiella agarivorans</name>
    <dbReference type="NCBI Taxonomy" id="2979464"/>
    <lineage>
        <taxon>Bacteria</taxon>
        <taxon>Pseudomonadati</taxon>
        <taxon>Bacteroidota</taxon>
        <taxon>Cytophagia</taxon>
        <taxon>Cytophagales</taxon>
        <taxon>Reichenbachiellaceae</taxon>
        <taxon>Reichenbachiella</taxon>
    </lineage>
</organism>
<dbReference type="InterPro" id="IPR002347">
    <property type="entry name" value="SDR_fam"/>
</dbReference>
<dbReference type="InterPro" id="IPR036291">
    <property type="entry name" value="NAD(P)-bd_dom_sf"/>
</dbReference>
<sequence length="260" mass="27968">MDLKLKDKVYIVTGGAKGIGEAITMELVAEGAIPVIVGRSEAAGQALEKKIKSLGGKCLNIVTELGEDDLCRGIVDQAIQTFGQIDGVVNNAGANDGVGLESGSPSRFKQSVMTNLTHYYDMVHYALPYLKESKGSIVNISSKTAVTGQGGTSGYAASKGAQLALTREWAVELAPYSIRVNAILPAEVMTPLYRTWLNTFDNPDEKLARIVEKIPLEKRMTEAAEIAAMTVFLLSERSAHTTGQWLFVDGGYVHLDRSTT</sequence>
<dbReference type="PRINTS" id="PR00081">
    <property type="entry name" value="GDHRDH"/>
</dbReference>
<gene>
    <name evidence="3" type="ORF">N6H18_01415</name>
</gene>
<dbReference type="RefSeq" id="WP_262310063.1">
    <property type="nucleotide sequence ID" value="NZ_CP106679.1"/>
</dbReference>
<evidence type="ECO:0000256" key="1">
    <source>
        <dbReference type="ARBA" id="ARBA00006484"/>
    </source>
</evidence>
<dbReference type="PANTHER" id="PTHR43639:SF1">
    <property type="entry name" value="SHORT-CHAIN DEHYDROGENASE_REDUCTASE FAMILY PROTEIN"/>
    <property type="match status" value="1"/>
</dbReference>
<evidence type="ECO:0000313" key="3">
    <source>
        <dbReference type="EMBL" id="UXP32628.1"/>
    </source>
</evidence>
<protein>
    <submittedName>
        <fullName evidence="3">SDR family oxidoreductase</fullName>
    </submittedName>
</protein>
<dbReference type="PRINTS" id="PR00080">
    <property type="entry name" value="SDRFAMILY"/>
</dbReference>
<reference evidence="3" key="1">
    <citation type="submission" date="2022-09" db="EMBL/GenBank/DDBJ databases">
        <title>Comparative genomics and taxonomic characterization of three novel marine species of genus Reichenbachiella exhibiting antioxidant and polysaccharide degradation activities.</title>
        <authorList>
            <person name="Muhammad N."/>
            <person name="Lee Y.-J."/>
            <person name="Ko J."/>
            <person name="Kim S.-G."/>
        </authorList>
    </citation>
    <scope>NUCLEOTIDE SEQUENCE</scope>
    <source>
        <strain evidence="3">BKB1-1</strain>
    </source>
</reference>
<dbReference type="NCBIfam" id="NF006384">
    <property type="entry name" value="PRK08628.1"/>
    <property type="match status" value="1"/>
</dbReference>
<evidence type="ECO:0000313" key="4">
    <source>
        <dbReference type="Proteomes" id="UP001065174"/>
    </source>
</evidence>
<dbReference type="SUPFAM" id="SSF51735">
    <property type="entry name" value="NAD(P)-binding Rossmann-fold domains"/>
    <property type="match status" value="1"/>
</dbReference>
<dbReference type="EMBL" id="CP106679">
    <property type="protein sequence ID" value="UXP32628.1"/>
    <property type="molecule type" value="Genomic_DNA"/>
</dbReference>
<comment type="similarity">
    <text evidence="1">Belongs to the short-chain dehydrogenases/reductases (SDR) family.</text>
</comment>
<keyword evidence="4" id="KW-1185">Reference proteome</keyword>
<dbReference type="Pfam" id="PF13561">
    <property type="entry name" value="adh_short_C2"/>
    <property type="match status" value="1"/>
</dbReference>